<evidence type="ECO:0000256" key="2">
    <source>
        <dbReference type="ARBA" id="ARBA00022801"/>
    </source>
</evidence>
<dbReference type="RefSeq" id="WP_377257833.1">
    <property type="nucleotide sequence ID" value="NZ_JBHLUH010000068.1"/>
</dbReference>
<reference evidence="6 7" key="1">
    <citation type="submission" date="2024-09" db="EMBL/GenBank/DDBJ databases">
        <authorList>
            <person name="Sun Q."/>
            <person name="Mori K."/>
        </authorList>
    </citation>
    <scope>NUCLEOTIDE SEQUENCE [LARGE SCALE GENOMIC DNA]</scope>
    <source>
        <strain evidence="6 7">TBRC 3947</strain>
    </source>
</reference>
<dbReference type="InterPro" id="IPR015424">
    <property type="entry name" value="PyrdxlP-dep_Trfase"/>
</dbReference>
<dbReference type="InterPro" id="IPR015422">
    <property type="entry name" value="PyrdxlP-dep_Trfase_small"/>
</dbReference>
<dbReference type="InterPro" id="IPR010111">
    <property type="entry name" value="Kynureninase"/>
</dbReference>
<evidence type="ECO:0000313" key="6">
    <source>
        <dbReference type="EMBL" id="MFC0532205.1"/>
    </source>
</evidence>
<evidence type="ECO:0000256" key="3">
    <source>
        <dbReference type="ARBA" id="ARBA00022898"/>
    </source>
</evidence>
<comment type="subunit">
    <text evidence="5">Homodimer.</text>
</comment>
<evidence type="ECO:0000256" key="1">
    <source>
        <dbReference type="ARBA" id="ARBA00022642"/>
    </source>
</evidence>
<dbReference type="SUPFAM" id="SSF53383">
    <property type="entry name" value="PLP-dependent transferases"/>
    <property type="match status" value="1"/>
</dbReference>
<dbReference type="Gene3D" id="3.90.1150.10">
    <property type="entry name" value="Aspartate Aminotransferase, domain 1"/>
    <property type="match status" value="1"/>
</dbReference>
<comment type="function">
    <text evidence="5">Catalyzes the cleavage of L-kynurenine (L-Kyn) and L-3-hydroxykynurenine (L-3OHKyn) into anthranilic acid (AA) and 3-hydroxyanthranilic acid (3-OHAA), respectively.</text>
</comment>
<evidence type="ECO:0000313" key="7">
    <source>
        <dbReference type="Proteomes" id="UP001589867"/>
    </source>
</evidence>
<gene>
    <name evidence="6" type="primary">kynU</name>
    <name evidence="6" type="ORF">ACFFIA_31605</name>
</gene>
<dbReference type="NCBIfam" id="TIGR01814">
    <property type="entry name" value="kynureninase"/>
    <property type="match status" value="1"/>
</dbReference>
<dbReference type="PANTHER" id="PTHR14084:SF0">
    <property type="entry name" value="KYNURENINASE"/>
    <property type="match status" value="1"/>
</dbReference>
<dbReference type="EC" id="3.7.1.3" evidence="4 5"/>
<comment type="pathway">
    <text evidence="5">Amino-acid degradation; L-kynurenine degradation; L-alanine and anthranilate from L-kynurenine: step 1/1.</text>
</comment>
<keyword evidence="1 5" id="KW-0662">Pyridine nucleotide biosynthesis</keyword>
<evidence type="ECO:0000256" key="4">
    <source>
        <dbReference type="NCBIfam" id="TIGR01814"/>
    </source>
</evidence>
<keyword evidence="2 5" id="KW-0378">Hydrolase</keyword>
<dbReference type="EMBL" id="JBHLUH010000068">
    <property type="protein sequence ID" value="MFC0532205.1"/>
    <property type="molecule type" value="Genomic_DNA"/>
</dbReference>
<comment type="similarity">
    <text evidence="5">Belongs to the kynureninase family.</text>
</comment>
<keyword evidence="3 5" id="KW-0663">Pyridoxal phosphate</keyword>
<comment type="pathway">
    <text evidence="5">Cofactor biosynthesis; NAD(+) biosynthesis; quinolinate from L-kynurenine: step 2/3.</text>
</comment>
<dbReference type="PANTHER" id="PTHR14084">
    <property type="entry name" value="KYNURENINASE"/>
    <property type="match status" value="1"/>
</dbReference>
<organism evidence="6 7">
    <name type="scientific">Phytohabitans kaempferiae</name>
    <dbReference type="NCBI Taxonomy" id="1620943"/>
    <lineage>
        <taxon>Bacteria</taxon>
        <taxon>Bacillati</taxon>
        <taxon>Actinomycetota</taxon>
        <taxon>Actinomycetes</taxon>
        <taxon>Micromonosporales</taxon>
        <taxon>Micromonosporaceae</taxon>
    </lineage>
</organism>
<name>A0ABV6MBV2_9ACTN</name>
<proteinExistence type="inferred from homology"/>
<keyword evidence="7" id="KW-1185">Reference proteome</keyword>
<sequence>MTPSLYRVADFLAQARELDAADPLAAFRDRFVIPDERLVYLDGNSLGRLPTSTRERLHRAIDEWGADLIRGWDRWITLAREVGDVLATGVLEAAPGEVVLSDSTSVNLYKLADAACAARPGRRVIVTDDDNFPTDRYILQGLAEARGLELRVVKTDIDLGVSVESVREALDEDVALVSLSHVAYRSGAVADMAAVTAAAHAVGALTLWDLSHSAGAVRVPLRSAGVDLATGCTYKHLNAGPGAPAFLFVRAGLQRELRQPIWGWFGQREQFDMGAAYDPVETLDRFQVGTPPVLGAYAALEGARLTAEAGIGAVAEKGAALGAYAIEVCDAWLAPYGFALASPRSGTRRGGHVTLHHPRAWQFSQALRAAGVVPDFRTPDRLRLGFGTLYTRFADVYAGLACLRDIAASGSHREFPEQHARVT</sequence>
<protein>
    <recommendedName>
        <fullName evidence="4 5">Kynureninase</fullName>
        <ecNumber evidence="4 5">3.7.1.3</ecNumber>
    </recommendedName>
</protein>
<comment type="cofactor">
    <cofactor evidence="5">
        <name>pyridoxal 5'-phosphate</name>
        <dbReference type="ChEBI" id="CHEBI:597326"/>
    </cofactor>
</comment>
<dbReference type="PIRSF" id="PIRSF038800">
    <property type="entry name" value="KYNU"/>
    <property type="match status" value="1"/>
</dbReference>
<comment type="catalytic activity">
    <reaction evidence="5">
        <text>3-hydroxy-L-kynurenine + H2O = 3-hydroxyanthranilate + L-alanine + H(+)</text>
        <dbReference type="Rhea" id="RHEA:25143"/>
        <dbReference type="ChEBI" id="CHEBI:15377"/>
        <dbReference type="ChEBI" id="CHEBI:15378"/>
        <dbReference type="ChEBI" id="CHEBI:36559"/>
        <dbReference type="ChEBI" id="CHEBI:57972"/>
        <dbReference type="ChEBI" id="CHEBI:58125"/>
        <dbReference type="EC" id="3.7.1.3"/>
    </reaction>
</comment>
<comment type="catalytic activity">
    <reaction evidence="5">
        <text>L-kynurenine + H2O = anthranilate + L-alanine + H(+)</text>
        <dbReference type="Rhea" id="RHEA:16813"/>
        <dbReference type="ChEBI" id="CHEBI:15377"/>
        <dbReference type="ChEBI" id="CHEBI:15378"/>
        <dbReference type="ChEBI" id="CHEBI:16567"/>
        <dbReference type="ChEBI" id="CHEBI:57959"/>
        <dbReference type="ChEBI" id="CHEBI:57972"/>
        <dbReference type="EC" id="3.7.1.3"/>
    </reaction>
</comment>
<dbReference type="GO" id="GO:0030429">
    <property type="term" value="F:kynureninase activity"/>
    <property type="evidence" value="ECO:0007669"/>
    <property type="project" value="UniProtKB-EC"/>
</dbReference>
<accession>A0ABV6MBV2</accession>
<dbReference type="Gene3D" id="3.40.640.10">
    <property type="entry name" value="Type I PLP-dependent aspartate aminotransferase-like (Major domain)"/>
    <property type="match status" value="1"/>
</dbReference>
<dbReference type="Proteomes" id="UP001589867">
    <property type="component" value="Unassembled WGS sequence"/>
</dbReference>
<evidence type="ECO:0000256" key="5">
    <source>
        <dbReference type="PIRNR" id="PIRNR038800"/>
    </source>
</evidence>
<dbReference type="InterPro" id="IPR015421">
    <property type="entry name" value="PyrdxlP-dep_Trfase_major"/>
</dbReference>
<comment type="caution">
    <text evidence="6">The sequence shown here is derived from an EMBL/GenBank/DDBJ whole genome shotgun (WGS) entry which is preliminary data.</text>
</comment>
<dbReference type="Pfam" id="PF22580">
    <property type="entry name" value="KYNU_C"/>
    <property type="match status" value="1"/>
</dbReference>